<comment type="caution">
    <text evidence="1">The sequence shown here is derived from an EMBL/GenBank/DDBJ whole genome shotgun (WGS) entry which is preliminary data.</text>
</comment>
<gene>
    <name evidence="1" type="ORF">NDU88_005487</name>
</gene>
<organism evidence="1 2">
    <name type="scientific">Pleurodeles waltl</name>
    <name type="common">Iberian ribbed newt</name>
    <dbReference type="NCBI Taxonomy" id="8319"/>
    <lineage>
        <taxon>Eukaryota</taxon>
        <taxon>Metazoa</taxon>
        <taxon>Chordata</taxon>
        <taxon>Craniata</taxon>
        <taxon>Vertebrata</taxon>
        <taxon>Euteleostomi</taxon>
        <taxon>Amphibia</taxon>
        <taxon>Batrachia</taxon>
        <taxon>Caudata</taxon>
        <taxon>Salamandroidea</taxon>
        <taxon>Salamandridae</taxon>
        <taxon>Pleurodelinae</taxon>
        <taxon>Pleurodeles</taxon>
    </lineage>
</organism>
<name>A0AAV7QG38_PLEWA</name>
<dbReference type="EMBL" id="JANPWB010000010">
    <property type="protein sequence ID" value="KAJ1139110.1"/>
    <property type="molecule type" value="Genomic_DNA"/>
</dbReference>
<evidence type="ECO:0000313" key="2">
    <source>
        <dbReference type="Proteomes" id="UP001066276"/>
    </source>
</evidence>
<accession>A0AAV7QG38</accession>
<evidence type="ECO:0000313" key="1">
    <source>
        <dbReference type="EMBL" id="KAJ1139110.1"/>
    </source>
</evidence>
<proteinExistence type="predicted"/>
<sequence>MEYISHGGMTFYVLLESCLPETPPVAFPGCVSIGTTTGPALRASLCQGRSSLAPPLRKTKCVSGLGHKETATAHEEYRNTAPTLQFVQADAATSLTGADTKLQ</sequence>
<dbReference type="AlphaFoldDB" id="A0AAV7QG38"/>
<keyword evidence="2" id="KW-1185">Reference proteome</keyword>
<reference evidence="1" key="1">
    <citation type="journal article" date="2022" name="bioRxiv">
        <title>Sequencing and chromosome-scale assembly of the giantPleurodeles waltlgenome.</title>
        <authorList>
            <person name="Brown T."/>
            <person name="Elewa A."/>
            <person name="Iarovenko S."/>
            <person name="Subramanian E."/>
            <person name="Araus A.J."/>
            <person name="Petzold A."/>
            <person name="Susuki M."/>
            <person name="Suzuki K.-i.T."/>
            <person name="Hayashi T."/>
            <person name="Toyoda A."/>
            <person name="Oliveira C."/>
            <person name="Osipova E."/>
            <person name="Leigh N.D."/>
            <person name="Simon A."/>
            <person name="Yun M.H."/>
        </authorList>
    </citation>
    <scope>NUCLEOTIDE SEQUENCE</scope>
    <source>
        <strain evidence="1">20211129_DDA</strain>
        <tissue evidence="1">Liver</tissue>
    </source>
</reference>
<protein>
    <submittedName>
        <fullName evidence="1">Uncharacterized protein</fullName>
    </submittedName>
</protein>
<dbReference type="Proteomes" id="UP001066276">
    <property type="component" value="Chromosome 6"/>
</dbReference>